<feature type="transmembrane region" description="Helical" evidence="1">
    <location>
        <begin position="53"/>
        <end position="76"/>
    </location>
</feature>
<accession>A0AAW6T4G1</accession>
<evidence type="ECO:0000256" key="1">
    <source>
        <dbReference type="SAM" id="Phobius"/>
    </source>
</evidence>
<name>A0AAW6T4G1_9MICO</name>
<evidence type="ECO:0000313" key="2">
    <source>
        <dbReference type="EMBL" id="MDI2097511.1"/>
    </source>
</evidence>
<comment type="caution">
    <text evidence="2">The sequence shown here is derived from an EMBL/GenBank/DDBJ whole genome shotgun (WGS) entry which is preliminary data.</text>
</comment>
<evidence type="ECO:0000313" key="3">
    <source>
        <dbReference type="Proteomes" id="UP001321506"/>
    </source>
</evidence>
<organism evidence="2 3">
    <name type="scientific">Ruicaihuangia caeni</name>
    <dbReference type="NCBI Taxonomy" id="3042517"/>
    <lineage>
        <taxon>Bacteria</taxon>
        <taxon>Bacillati</taxon>
        <taxon>Actinomycetota</taxon>
        <taxon>Actinomycetes</taxon>
        <taxon>Micrococcales</taxon>
        <taxon>Microbacteriaceae</taxon>
        <taxon>Ruicaihuangia</taxon>
    </lineage>
</organism>
<dbReference type="AlphaFoldDB" id="A0AAW6T4G1"/>
<keyword evidence="1" id="KW-1133">Transmembrane helix</keyword>
<evidence type="ECO:0008006" key="4">
    <source>
        <dbReference type="Google" id="ProtNLM"/>
    </source>
</evidence>
<dbReference type="Proteomes" id="UP001321506">
    <property type="component" value="Unassembled WGS sequence"/>
</dbReference>
<keyword evidence="1" id="KW-0812">Transmembrane</keyword>
<sequence length="108" mass="11145">MAHMIAEVRTVRSVGIALIALAMVARYFAGAVTVALSNALWDRPIEYTVIDFAIQAVAQIGIPLGAVFVGVSIVIAKINSATALAPAGPVEARQTPQVERMDGAAGTA</sequence>
<protein>
    <recommendedName>
        <fullName evidence="4">DUF2523 domain-containing protein</fullName>
    </recommendedName>
</protein>
<reference evidence="2 3" key="1">
    <citation type="submission" date="2023-04" db="EMBL/GenBank/DDBJ databases">
        <title>Klugiella caeni sp. nov. isolated from the sludge of biochemical tank.</title>
        <authorList>
            <person name="Geng K."/>
        </authorList>
    </citation>
    <scope>NUCLEOTIDE SEQUENCE [LARGE SCALE GENOMIC DNA]</scope>
    <source>
        <strain evidence="2 3">YN-L-19</strain>
    </source>
</reference>
<keyword evidence="3" id="KW-1185">Reference proteome</keyword>
<dbReference type="EMBL" id="JASATX010000001">
    <property type="protein sequence ID" value="MDI2097511.1"/>
    <property type="molecule type" value="Genomic_DNA"/>
</dbReference>
<dbReference type="RefSeq" id="WP_281487303.1">
    <property type="nucleotide sequence ID" value="NZ_JASATX010000001.1"/>
</dbReference>
<proteinExistence type="predicted"/>
<keyword evidence="1" id="KW-0472">Membrane</keyword>
<gene>
    <name evidence="2" type="ORF">QF206_00825</name>
</gene>